<reference evidence="3 4" key="1">
    <citation type="submission" date="2022-12" db="EMBL/GenBank/DDBJ databases">
        <title>Polyphasic characterization of Geotalea uranireducens NIT-SL11 newly isolated from a complex of sewage sludge and microbially reduced graphene oxide.</title>
        <authorList>
            <person name="Xie L."/>
            <person name="Yoshida N."/>
            <person name="Meng L."/>
        </authorList>
    </citation>
    <scope>NUCLEOTIDE SEQUENCE [LARGE SCALE GENOMIC DNA]</scope>
    <source>
        <strain evidence="3 4">NIT-SL11</strain>
    </source>
</reference>
<dbReference type="InterPro" id="IPR035965">
    <property type="entry name" value="PAS-like_dom_sf"/>
</dbReference>
<evidence type="ECO:0000313" key="4">
    <source>
        <dbReference type="Proteomes" id="UP001317705"/>
    </source>
</evidence>
<dbReference type="InterPro" id="IPR000014">
    <property type="entry name" value="PAS"/>
</dbReference>
<dbReference type="PANTHER" id="PTHR43156:SF2">
    <property type="entry name" value="STAGE II SPORULATION PROTEIN E"/>
    <property type="match status" value="1"/>
</dbReference>
<keyword evidence="1" id="KW-0378">Hydrolase</keyword>
<evidence type="ECO:0000256" key="1">
    <source>
        <dbReference type="ARBA" id="ARBA00022801"/>
    </source>
</evidence>
<dbReference type="SUPFAM" id="SSF55785">
    <property type="entry name" value="PYP-like sensor domain (PAS domain)"/>
    <property type="match status" value="2"/>
</dbReference>
<dbReference type="Proteomes" id="UP001317705">
    <property type="component" value="Chromosome"/>
</dbReference>
<dbReference type="PANTHER" id="PTHR43156">
    <property type="entry name" value="STAGE II SPORULATION PROTEIN E-RELATED"/>
    <property type="match status" value="1"/>
</dbReference>
<dbReference type="InterPro" id="IPR000700">
    <property type="entry name" value="PAS-assoc_C"/>
</dbReference>
<dbReference type="InterPro" id="IPR001932">
    <property type="entry name" value="PPM-type_phosphatase-like_dom"/>
</dbReference>
<dbReference type="InterPro" id="IPR052016">
    <property type="entry name" value="Bact_Sigma-Reg"/>
</dbReference>
<dbReference type="Pfam" id="PF00989">
    <property type="entry name" value="PAS"/>
    <property type="match status" value="1"/>
</dbReference>
<evidence type="ECO:0000259" key="2">
    <source>
        <dbReference type="PROSITE" id="PS50113"/>
    </source>
</evidence>
<dbReference type="InterPro" id="IPR036457">
    <property type="entry name" value="PPM-type-like_dom_sf"/>
</dbReference>
<organism evidence="3 4">
    <name type="scientific">Geotalea uraniireducens</name>
    <dbReference type="NCBI Taxonomy" id="351604"/>
    <lineage>
        <taxon>Bacteria</taxon>
        <taxon>Pseudomonadati</taxon>
        <taxon>Thermodesulfobacteriota</taxon>
        <taxon>Desulfuromonadia</taxon>
        <taxon>Geobacterales</taxon>
        <taxon>Geobacteraceae</taxon>
        <taxon>Geotalea</taxon>
    </lineage>
</organism>
<dbReference type="SMART" id="SM00331">
    <property type="entry name" value="PP2C_SIG"/>
    <property type="match status" value="1"/>
</dbReference>
<dbReference type="RefSeq" id="WP_282001634.1">
    <property type="nucleotide sequence ID" value="NZ_AP027151.1"/>
</dbReference>
<dbReference type="EMBL" id="AP027151">
    <property type="protein sequence ID" value="BDV41631.1"/>
    <property type="molecule type" value="Genomic_DNA"/>
</dbReference>
<evidence type="ECO:0000313" key="3">
    <source>
        <dbReference type="EMBL" id="BDV41631.1"/>
    </source>
</evidence>
<dbReference type="Gene3D" id="3.30.450.20">
    <property type="entry name" value="PAS domain"/>
    <property type="match status" value="2"/>
</dbReference>
<dbReference type="Pfam" id="PF13426">
    <property type="entry name" value="PAS_9"/>
    <property type="match status" value="1"/>
</dbReference>
<dbReference type="NCBIfam" id="TIGR00229">
    <property type="entry name" value="sensory_box"/>
    <property type="match status" value="2"/>
</dbReference>
<dbReference type="Pfam" id="PF07228">
    <property type="entry name" value="SpoIIE"/>
    <property type="match status" value="1"/>
</dbReference>
<dbReference type="SUPFAM" id="SSF81606">
    <property type="entry name" value="PP2C-like"/>
    <property type="match status" value="1"/>
</dbReference>
<protein>
    <recommendedName>
        <fullName evidence="2">PAC domain-containing protein</fullName>
    </recommendedName>
</protein>
<gene>
    <name evidence="3" type="ORF">GURASL_05540</name>
</gene>
<dbReference type="InterPro" id="IPR013767">
    <property type="entry name" value="PAS_fold"/>
</dbReference>
<dbReference type="PROSITE" id="PS50113">
    <property type="entry name" value="PAC"/>
    <property type="match status" value="1"/>
</dbReference>
<sequence length="496" mass="55662">MKYRSIMEEATNGILLISDVIEECNTQACILWGREPREMIGRTLAEISPRVQPDGRESAEVAAQHMAAALADIPQSFAWWHLRKDGAAVDMDMFVKAIRVDGKTALLLIARDVTEQRRMEEELRQRNEFIETIMENMPIGLGVITFDDHTMRYMNRRIEEIVGWPREALNDLEQFWQYAIPDPTYREEVLGKINRDLERGDPSQMFWEVRITKSSGETAVNLWTTIPMFERNLLIATAQNYTEQRRAEEELRWSEMQRVQLQAELDLAAQVQRKLLPVDLPQIAGLEIAALCLPARQAGGDFYDWQETVPGTLTLAFGDIMGKGMAAAMLMATVRATLRAVIRGNGPAAAVQLAEQALWHDLDGSESFVTLFLAQIDGSSGEMSYVDCGHGYVFLRRRNGSVQELLPRGLPLGVRAEESYSEGSCVIEEGDALILYSDGLLEPELGLNIDHGLLSERVAGATHARKMVELIAALVEPSASLPDDMTILVMRRREGE</sequence>
<keyword evidence="4" id="KW-1185">Reference proteome</keyword>
<dbReference type="SMART" id="SM00091">
    <property type="entry name" value="PAS"/>
    <property type="match status" value="2"/>
</dbReference>
<feature type="domain" description="PAC" evidence="2">
    <location>
        <begin position="75"/>
        <end position="125"/>
    </location>
</feature>
<proteinExistence type="predicted"/>
<name>A0ABM8EGT2_9BACT</name>
<accession>A0ABM8EGT2</accession>
<dbReference type="Gene3D" id="3.60.40.10">
    <property type="entry name" value="PPM-type phosphatase domain"/>
    <property type="match status" value="1"/>
</dbReference>